<dbReference type="Proteomes" id="UP000265515">
    <property type="component" value="Unassembled WGS sequence"/>
</dbReference>
<evidence type="ECO:0000313" key="2">
    <source>
        <dbReference type="EMBL" id="GBG63498.1"/>
    </source>
</evidence>
<dbReference type="EMBL" id="BFEA01000040">
    <property type="protein sequence ID" value="GBG63498.1"/>
    <property type="molecule type" value="Genomic_DNA"/>
</dbReference>
<evidence type="ECO:0000313" key="3">
    <source>
        <dbReference type="Proteomes" id="UP000265515"/>
    </source>
</evidence>
<keyword evidence="3" id="KW-1185">Reference proteome</keyword>
<sequence length="467" mass="51903">MDQPGPIGTSTCPNDDDDGSVGLDFRTSFQGSVVDEFHIIPLQLAYLDMNPAEDCWHEFMKVADRLQQFISLRGALSLLKKRKYLTFACEFDMYCYFNHEMALMLGPMTSDVETDTRHRDLAYDFLETSWCPPSPIGYGGRSDTLAKKKHEDDDGDHNGACASGTERDEDGIGSNDDHKGDGATGAENDDDADSVVIRSEFVRQMGAFALSKYSSSSCFRRFGVGSVQCGDVDDDDDGSLATMLYRFASPLQQFGEGIGNAVKMIDFDVFGSDGKCFGLRILVRDTAYAFGGFRASIKDRKGVGTTTIATARRANALDQTTVDLVEGTEIDRQYKPHGNLPLVAPNAAATTASGLNVHFDDSPFAPRIQQVRDHLAMQPFLAARLEIAKIIRVGIYLSYLPQSGSDFDARVRRYRLRLSSLREAKEISYRHFMRVFKGSMWEGLPVELVKRIIDFLPPTPKFMLRPT</sequence>
<proteinExistence type="predicted"/>
<dbReference type="Gramene" id="GBG63498">
    <property type="protein sequence ID" value="GBG63498"/>
    <property type="gene ID" value="CBR_g38566"/>
</dbReference>
<accession>A0A388K0D1</accession>
<feature type="region of interest" description="Disordered" evidence="1">
    <location>
        <begin position="141"/>
        <end position="190"/>
    </location>
</feature>
<protein>
    <submittedName>
        <fullName evidence="2">Uncharacterized protein</fullName>
    </submittedName>
</protein>
<name>A0A388K0D1_CHABU</name>
<gene>
    <name evidence="2" type="ORF">CBR_g38566</name>
</gene>
<dbReference type="AlphaFoldDB" id="A0A388K0D1"/>
<evidence type="ECO:0000256" key="1">
    <source>
        <dbReference type="SAM" id="MobiDB-lite"/>
    </source>
</evidence>
<comment type="caution">
    <text evidence="2">The sequence shown here is derived from an EMBL/GenBank/DDBJ whole genome shotgun (WGS) entry which is preliminary data.</text>
</comment>
<organism evidence="2 3">
    <name type="scientific">Chara braunii</name>
    <name type="common">Braun's stonewort</name>
    <dbReference type="NCBI Taxonomy" id="69332"/>
    <lineage>
        <taxon>Eukaryota</taxon>
        <taxon>Viridiplantae</taxon>
        <taxon>Streptophyta</taxon>
        <taxon>Charophyceae</taxon>
        <taxon>Charales</taxon>
        <taxon>Characeae</taxon>
        <taxon>Chara</taxon>
    </lineage>
</organism>
<reference evidence="2 3" key="1">
    <citation type="journal article" date="2018" name="Cell">
        <title>The Chara Genome: Secondary Complexity and Implications for Plant Terrestrialization.</title>
        <authorList>
            <person name="Nishiyama T."/>
            <person name="Sakayama H."/>
            <person name="Vries J.D."/>
            <person name="Buschmann H."/>
            <person name="Saint-Marcoux D."/>
            <person name="Ullrich K.K."/>
            <person name="Haas F.B."/>
            <person name="Vanderstraeten L."/>
            <person name="Becker D."/>
            <person name="Lang D."/>
            <person name="Vosolsobe S."/>
            <person name="Rombauts S."/>
            <person name="Wilhelmsson P.K.I."/>
            <person name="Janitza P."/>
            <person name="Kern R."/>
            <person name="Heyl A."/>
            <person name="Rumpler F."/>
            <person name="Villalobos L.I.A.C."/>
            <person name="Clay J.M."/>
            <person name="Skokan R."/>
            <person name="Toyoda A."/>
            <person name="Suzuki Y."/>
            <person name="Kagoshima H."/>
            <person name="Schijlen E."/>
            <person name="Tajeshwar N."/>
            <person name="Catarino B."/>
            <person name="Hetherington A.J."/>
            <person name="Saltykova A."/>
            <person name="Bonnot C."/>
            <person name="Breuninger H."/>
            <person name="Symeonidi A."/>
            <person name="Radhakrishnan G.V."/>
            <person name="Van Nieuwerburgh F."/>
            <person name="Deforce D."/>
            <person name="Chang C."/>
            <person name="Karol K.G."/>
            <person name="Hedrich R."/>
            <person name="Ulvskov P."/>
            <person name="Glockner G."/>
            <person name="Delwiche C.F."/>
            <person name="Petrasek J."/>
            <person name="Van de Peer Y."/>
            <person name="Friml J."/>
            <person name="Beilby M."/>
            <person name="Dolan L."/>
            <person name="Kohara Y."/>
            <person name="Sugano S."/>
            <person name="Fujiyama A."/>
            <person name="Delaux P.-M."/>
            <person name="Quint M."/>
            <person name="TheiBen G."/>
            <person name="Hagemann M."/>
            <person name="Harholt J."/>
            <person name="Dunand C."/>
            <person name="Zachgo S."/>
            <person name="Langdale J."/>
            <person name="Maumus F."/>
            <person name="Straeten D.V.D."/>
            <person name="Gould S.B."/>
            <person name="Rensing S.A."/>
        </authorList>
    </citation>
    <scope>NUCLEOTIDE SEQUENCE [LARGE SCALE GENOMIC DNA]</scope>
    <source>
        <strain evidence="2 3">S276</strain>
    </source>
</reference>